<proteinExistence type="predicted"/>
<name>A0A3P3XS27_9SPIR</name>
<dbReference type="InterPro" id="IPR006482">
    <property type="entry name" value="Cas7_Csh2/Csh2"/>
</dbReference>
<gene>
    <name evidence="2" type="ORF">SPIRO4BDMA_50621</name>
</gene>
<organism evidence="2">
    <name type="scientific">uncultured spirochete</name>
    <dbReference type="NCBI Taxonomy" id="156406"/>
    <lineage>
        <taxon>Bacteria</taxon>
        <taxon>Pseudomonadati</taxon>
        <taxon>Spirochaetota</taxon>
        <taxon>Spirochaetia</taxon>
        <taxon>Spirochaetales</taxon>
        <taxon>environmental samples</taxon>
    </lineage>
</organism>
<sequence>MTATANDMIKRATGLLVIEVINSNPNGDPDRESDPRIRDHDQRGEISPVSFKRKCRDLVERKDGPVWQTISNELDLSAEKYMISESRETKLKDIRDLDENKFTERFWDGRVFGNTELEKGRDIPVKTGVVQFGLGVSISPILVERLTTTNPSVQEDKSRGMAPLAYRIVQHGVYCMPFFVNPSAVRKTGCTKLDIDLLLRIIPYTYTHTASYIRPQVFIRHAWYIEHKSPLGSCSDFDLITALTPIRKSELEQPSASWADYEVPVKLPDDLQIKVEPLIDLMNSI</sequence>
<evidence type="ECO:0008006" key="3">
    <source>
        <dbReference type="Google" id="ProtNLM"/>
    </source>
</evidence>
<dbReference type="AlphaFoldDB" id="A0A3P3XS27"/>
<evidence type="ECO:0000313" key="2">
    <source>
        <dbReference type="EMBL" id="SLM19106.1"/>
    </source>
</evidence>
<dbReference type="Pfam" id="PF05107">
    <property type="entry name" value="Cas_Cas7"/>
    <property type="match status" value="1"/>
</dbReference>
<accession>A0A3P3XS27</accession>
<protein>
    <recommendedName>
        <fullName evidence="3">CRISPR-associated protein</fullName>
    </recommendedName>
</protein>
<feature type="region of interest" description="Disordered" evidence="1">
    <location>
        <begin position="22"/>
        <end position="45"/>
    </location>
</feature>
<dbReference type="GO" id="GO:0043571">
    <property type="term" value="P:maintenance of CRISPR repeat elements"/>
    <property type="evidence" value="ECO:0007669"/>
    <property type="project" value="InterPro"/>
</dbReference>
<reference evidence="2" key="1">
    <citation type="submission" date="2017-02" db="EMBL/GenBank/DDBJ databases">
        <authorList>
            <person name="Regsiter A."/>
            <person name="William W."/>
        </authorList>
    </citation>
    <scope>NUCLEOTIDE SEQUENCE</scope>
    <source>
        <strain evidence="2">BdmA 4</strain>
    </source>
</reference>
<dbReference type="EMBL" id="FWDO01000005">
    <property type="protein sequence ID" value="SLM19106.1"/>
    <property type="molecule type" value="Genomic_DNA"/>
</dbReference>
<evidence type="ECO:0000256" key="1">
    <source>
        <dbReference type="SAM" id="MobiDB-lite"/>
    </source>
</evidence>
<feature type="compositionally biased region" description="Basic and acidic residues" evidence="1">
    <location>
        <begin position="28"/>
        <end position="44"/>
    </location>
</feature>